<dbReference type="Pfam" id="PF03799">
    <property type="entry name" value="FtsQ_DivIB_C"/>
    <property type="match status" value="1"/>
</dbReference>
<comment type="caution">
    <text evidence="10">The sequence shown here is derived from an EMBL/GenBank/DDBJ whole genome shotgun (WGS) entry which is preliminary data.</text>
</comment>
<feature type="compositionally biased region" description="Basic and acidic residues" evidence="6">
    <location>
        <begin position="73"/>
        <end position="83"/>
    </location>
</feature>
<gene>
    <name evidence="10" type="ORF">BK826_01040</name>
</gene>
<keyword evidence="4 7" id="KW-1133">Transmembrane helix</keyword>
<feature type="domain" description="POTRA" evidence="9">
    <location>
        <begin position="231"/>
        <end position="298"/>
    </location>
</feature>
<dbReference type="Proteomes" id="UP000179540">
    <property type="component" value="Unassembled WGS sequence"/>
</dbReference>
<evidence type="ECO:0000313" key="11">
    <source>
        <dbReference type="Proteomes" id="UP000179540"/>
    </source>
</evidence>
<dbReference type="Gene3D" id="3.40.50.10960">
    <property type="match status" value="1"/>
</dbReference>
<sequence length="426" mass="45089">MSARRRPRLPRSAHEHAPEGTPAADRAPEEPAEATQEIREPEGAPVEARQRLARRARENSRRSEESPAQAARRSLEAVRREPEAATGAIPVRASNPAAVSVEPAQTGGTPGALEGDEDGRAEEAGAEDERDVVRPLRRPGAADGSAAAGPGEPGGSHPGEDGAHGASGDGASVIALTSRRRTEGTRDPGRRSWVRRLVPRTRLGRIAAGLLTLVVVAAVFFGVVFASPLLAVRTITVEGTGAADRAEVARKLEPLEGTPLPRITQQQVRDLIGQDVVIRDVSIEAHPPHELVVTLQERVPVAAVKDGDRYILVDRDGTAVGAADSVEQAKVPLIDGGRQAVTQDSFRDVVRVLQALPQSLLQQMTAAKAQSDTDIRLEMKDGSTVLWGTADDSEQKAQVLRALIQAVGGSGVSTYDVSSPDHPVTE</sequence>
<feature type="transmembrane region" description="Helical" evidence="7">
    <location>
        <begin position="206"/>
        <end position="230"/>
    </location>
</feature>
<evidence type="ECO:0000313" key="10">
    <source>
        <dbReference type="EMBL" id="OIJ37030.1"/>
    </source>
</evidence>
<dbReference type="RefSeq" id="WP_075513950.1">
    <property type="nucleotide sequence ID" value="NZ_MODZ01000001.1"/>
</dbReference>
<organism evidence="10 11">
    <name type="scientific">Rothia kristinae</name>
    <dbReference type="NCBI Taxonomy" id="37923"/>
    <lineage>
        <taxon>Bacteria</taxon>
        <taxon>Bacillati</taxon>
        <taxon>Actinomycetota</taxon>
        <taxon>Actinomycetes</taxon>
        <taxon>Micrococcales</taxon>
        <taxon>Micrococcaceae</taxon>
        <taxon>Rothia</taxon>
    </lineage>
</organism>
<evidence type="ECO:0000256" key="3">
    <source>
        <dbReference type="ARBA" id="ARBA00022692"/>
    </source>
</evidence>
<evidence type="ECO:0000256" key="1">
    <source>
        <dbReference type="ARBA" id="ARBA00022475"/>
    </source>
</evidence>
<evidence type="ECO:0000256" key="4">
    <source>
        <dbReference type="ARBA" id="ARBA00022989"/>
    </source>
</evidence>
<protein>
    <submittedName>
        <fullName evidence="10">Uncharacterized protein</fullName>
    </submittedName>
</protein>
<dbReference type="AlphaFoldDB" id="A0A1S2N2L0"/>
<evidence type="ECO:0000259" key="9">
    <source>
        <dbReference type="Pfam" id="PF08478"/>
    </source>
</evidence>
<reference evidence="10 11" key="1">
    <citation type="submission" date="2016-10" db="EMBL/GenBank/DDBJ databases">
        <title>Draft genome sequence of strain LCT isolated from the Shenzhou X spacecraft of China.</title>
        <authorList>
            <person name="Huang B."/>
        </authorList>
    </citation>
    <scope>NUCLEOTIDE SEQUENCE [LARGE SCALE GENOMIC DNA]</scope>
    <source>
        <strain evidence="10 11">LCT-H5</strain>
    </source>
</reference>
<evidence type="ECO:0000256" key="5">
    <source>
        <dbReference type="ARBA" id="ARBA00023306"/>
    </source>
</evidence>
<keyword evidence="5" id="KW-0131">Cell cycle</keyword>
<dbReference type="OrthoDB" id="4793367at2"/>
<evidence type="ECO:0000256" key="6">
    <source>
        <dbReference type="SAM" id="MobiDB-lite"/>
    </source>
</evidence>
<dbReference type="GO" id="GO:0051301">
    <property type="term" value="P:cell division"/>
    <property type="evidence" value="ECO:0007669"/>
    <property type="project" value="UniProtKB-KW"/>
</dbReference>
<keyword evidence="1" id="KW-1003">Cell membrane</keyword>
<proteinExistence type="predicted"/>
<dbReference type="InterPro" id="IPR013685">
    <property type="entry name" value="POTRA_FtsQ_type"/>
</dbReference>
<keyword evidence="2" id="KW-0132">Cell division</keyword>
<feature type="compositionally biased region" description="Low complexity" evidence="6">
    <location>
        <begin position="139"/>
        <end position="150"/>
    </location>
</feature>
<accession>A0A1S2N2L0</accession>
<dbReference type="PANTHER" id="PTHR37820">
    <property type="entry name" value="CELL DIVISION PROTEIN DIVIB"/>
    <property type="match status" value="1"/>
</dbReference>
<feature type="compositionally biased region" description="Basic residues" evidence="6">
    <location>
        <begin position="1"/>
        <end position="11"/>
    </location>
</feature>
<keyword evidence="3 7" id="KW-0812">Transmembrane</keyword>
<evidence type="ECO:0000256" key="7">
    <source>
        <dbReference type="SAM" id="Phobius"/>
    </source>
</evidence>
<feature type="region of interest" description="Disordered" evidence="6">
    <location>
        <begin position="1"/>
        <end position="170"/>
    </location>
</feature>
<feature type="compositionally biased region" description="Basic and acidic residues" evidence="6">
    <location>
        <begin position="55"/>
        <end position="65"/>
    </location>
</feature>
<keyword evidence="7" id="KW-0472">Membrane</keyword>
<evidence type="ECO:0000256" key="2">
    <source>
        <dbReference type="ARBA" id="ARBA00022618"/>
    </source>
</evidence>
<dbReference type="EMBL" id="MODZ01000001">
    <property type="protein sequence ID" value="OIJ37030.1"/>
    <property type="molecule type" value="Genomic_DNA"/>
</dbReference>
<dbReference type="Pfam" id="PF08478">
    <property type="entry name" value="POTRA_1"/>
    <property type="match status" value="1"/>
</dbReference>
<dbReference type="PANTHER" id="PTHR37820:SF1">
    <property type="entry name" value="CELL DIVISION PROTEIN FTSQ"/>
    <property type="match status" value="1"/>
</dbReference>
<evidence type="ECO:0000259" key="8">
    <source>
        <dbReference type="Pfam" id="PF03799"/>
    </source>
</evidence>
<dbReference type="GO" id="GO:0005886">
    <property type="term" value="C:plasma membrane"/>
    <property type="evidence" value="ECO:0007669"/>
    <property type="project" value="TreeGrafter"/>
</dbReference>
<name>A0A1S2N2L0_9MICC</name>
<feature type="domain" description="Cell division protein FtsQ/DivIB C-terminal" evidence="8">
    <location>
        <begin position="303"/>
        <end position="407"/>
    </location>
</feature>
<dbReference type="InterPro" id="IPR050487">
    <property type="entry name" value="FtsQ_DivIB"/>
</dbReference>
<feature type="compositionally biased region" description="Acidic residues" evidence="6">
    <location>
        <begin position="114"/>
        <end position="130"/>
    </location>
</feature>
<dbReference type="InterPro" id="IPR005548">
    <property type="entry name" value="Cell_div_FtsQ/DivIB_C"/>
</dbReference>